<proteinExistence type="predicted"/>
<dbReference type="Proteomes" id="UP000268014">
    <property type="component" value="Unassembled WGS sequence"/>
</dbReference>
<gene>
    <name evidence="1" type="ORF">HPLM_LOCUS2675</name>
</gene>
<name>A0A3P7WG15_HAEPC</name>
<evidence type="ECO:0000313" key="2">
    <source>
        <dbReference type="Proteomes" id="UP000268014"/>
    </source>
</evidence>
<dbReference type="AlphaFoldDB" id="A0A3P7WG15"/>
<protein>
    <submittedName>
        <fullName evidence="1">Uncharacterized protein</fullName>
    </submittedName>
</protein>
<keyword evidence="2" id="KW-1185">Reference proteome</keyword>
<reference evidence="1 2" key="1">
    <citation type="submission" date="2018-11" db="EMBL/GenBank/DDBJ databases">
        <authorList>
            <consortium name="Pathogen Informatics"/>
        </authorList>
    </citation>
    <scope>NUCLEOTIDE SEQUENCE [LARGE SCALE GENOMIC DNA]</scope>
    <source>
        <strain evidence="1 2">MHpl1</strain>
    </source>
</reference>
<dbReference type="EMBL" id="UZAF01006180">
    <property type="protein sequence ID" value="VDO16212.1"/>
    <property type="molecule type" value="Genomic_DNA"/>
</dbReference>
<accession>A0A3P7WG15</accession>
<evidence type="ECO:0000313" key="1">
    <source>
        <dbReference type="EMBL" id="VDO16212.1"/>
    </source>
</evidence>
<sequence length="37" mass="4619">MFSQLLEYLDYDRRFDYHMKIQQMCDKNSTVLQFLVV</sequence>
<organism evidence="1 2">
    <name type="scientific">Haemonchus placei</name>
    <name type="common">Barber's pole worm</name>
    <dbReference type="NCBI Taxonomy" id="6290"/>
    <lineage>
        <taxon>Eukaryota</taxon>
        <taxon>Metazoa</taxon>
        <taxon>Ecdysozoa</taxon>
        <taxon>Nematoda</taxon>
        <taxon>Chromadorea</taxon>
        <taxon>Rhabditida</taxon>
        <taxon>Rhabditina</taxon>
        <taxon>Rhabditomorpha</taxon>
        <taxon>Strongyloidea</taxon>
        <taxon>Trichostrongylidae</taxon>
        <taxon>Haemonchus</taxon>
    </lineage>
</organism>